<feature type="region of interest" description="Disordered" evidence="2">
    <location>
        <begin position="141"/>
        <end position="193"/>
    </location>
</feature>
<feature type="compositionally biased region" description="Polar residues" evidence="2">
    <location>
        <begin position="31"/>
        <end position="40"/>
    </location>
</feature>
<evidence type="ECO:0000256" key="4">
    <source>
        <dbReference type="SAM" id="SignalP"/>
    </source>
</evidence>
<dbReference type="AlphaFoldDB" id="A0A139QXK7"/>
<feature type="region of interest" description="Disordered" evidence="2">
    <location>
        <begin position="214"/>
        <end position="243"/>
    </location>
</feature>
<dbReference type="Proteomes" id="UP000071369">
    <property type="component" value="Unassembled WGS sequence"/>
</dbReference>
<feature type="transmembrane region" description="Helical" evidence="3">
    <location>
        <begin position="842"/>
        <end position="860"/>
    </location>
</feature>
<dbReference type="PATRIC" id="fig|1303.86.peg.1200"/>
<evidence type="ECO:0000313" key="6">
    <source>
        <dbReference type="Proteomes" id="UP000071369"/>
    </source>
</evidence>
<dbReference type="Gene3D" id="1.20.1600.10">
    <property type="entry name" value="Outer membrane efflux proteins (OEP)"/>
    <property type="match status" value="1"/>
</dbReference>
<feature type="compositionally biased region" description="Polar residues" evidence="2">
    <location>
        <begin position="141"/>
        <end position="156"/>
    </location>
</feature>
<keyword evidence="1" id="KW-0175">Coiled coil</keyword>
<accession>A0A139QXK7</accession>
<protein>
    <submittedName>
        <fullName evidence="5">Surface exclusion protein Sea1/PrgA</fullName>
    </submittedName>
</protein>
<evidence type="ECO:0000256" key="1">
    <source>
        <dbReference type="SAM" id="Coils"/>
    </source>
</evidence>
<feature type="compositionally biased region" description="Basic and acidic residues" evidence="2">
    <location>
        <begin position="160"/>
        <end position="170"/>
    </location>
</feature>
<evidence type="ECO:0000313" key="5">
    <source>
        <dbReference type="EMBL" id="KXU07248.1"/>
    </source>
</evidence>
<keyword evidence="3" id="KW-0812">Transmembrane</keyword>
<reference evidence="5 6" key="1">
    <citation type="submission" date="2016-01" db="EMBL/GenBank/DDBJ databases">
        <title>Highly variable Streptococcus oralis are common among viridans streptococci isolated from primates.</title>
        <authorList>
            <person name="Denapaite D."/>
            <person name="Rieger M."/>
            <person name="Koendgen S."/>
            <person name="Brueckner R."/>
            <person name="Ochigava I."/>
            <person name="Kappeler P."/>
            <person name="Maetz-Rensing K."/>
            <person name="Leendertz F."/>
            <person name="Hakenbeck R."/>
        </authorList>
    </citation>
    <scope>NUCLEOTIDE SEQUENCE [LARGE SCALE GENOMIC DNA]</scope>
    <source>
        <strain evidence="5 6">DD25</strain>
    </source>
</reference>
<feature type="region of interest" description="Disordered" evidence="2">
    <location>
        <begin position="784"/>
        <end position="803"/>
    </location>
</feature>
<keyword evidence="4" id="KW-0732">Signal</keyword>
<feature type="compositionally biased region" description="Basic and acidic residues" evidence="2">
    <location>
        <begin position="221"/>
        <end position="232"/>
    </location>
</feature>
<evidence type="ECO:0000256" key="2">
    <source>
        <dbReference type="SAM" id="MobiDB-lite"/>
    </source>
</evidence>
<dbReference type="InterPro" id="IPR027607">
    <property type="entry name" value="Surf_Exclu_SEC10/PgrA"/>
</dbReference>
<feature type="signal peptide" evidence="4">
    <location>
        <begin position="1"/>
        <end position="26"/>
    </location>
</feature>
<dbReference type="NCBIfam" id="TIGR04320">
    <property type="entry name" value="Surf_Exclu_PgrA"/>
    <property type="match status" value="1"/>
</dbReference>
<feature type="chain" id="PRO_5007298880" evidence="4">
    <location>
        <begin position="27"/>
        <end position="867"/>
    </location>
</feature>
<gene>
    <name evidence="5" type="ORF">SORDD25_01172</name>
</gene>
<comment type="caution">
    <text evidence="5">The sequence shown here is derived from an EMBL/GenBank/DDBJ whole genome shotgun (WGS) entry which is preliminary data.</text>
</comment>
<feature type="compositionally biased region" description="Low complexity" evidence="2">
    <location>
        <begin position="171"/>
        <end position="182"/>
    </location>
</feature>
<feature type="coiled-coil region" evidence="1">
    <location>
        <begin position="541"/>
        <end position="728"/>
    </location>
</feature>
<organism evidence="5 6">
    <name type="scientific">Streptococcus oralis</name>
    <dbReference type="NCBI Taxonomy" id="1303"/>
    <lineage>
        <taxon>Bacteria</taxon>
        <taxon>Bacillati</taxon>
        <taxon>Bacillota</taxon>
        <taxon>Bacilli</taxon>
        <taxon>Lactobacillales</taxon>
        <taxon>Streptococcaceae</taxon>
        <taxon>Streptococcus</taxon>
    </lineage>
</organism>
<proteinExistence type="predicted"/>
<keyword evidence="3" id="KW-0472">Membrane</keyword>
<dbReference type="RefSeq" id="WP_061853123.1">
    <property type="nucleotide sequence ID" value="NZ_LQZC01000011.1"/>
</dbReference>
<evidence type="ECO:0000256" key="3">
    <source>
        <dbReference type="SAM" id="Phobius"/>
    </source>
</evidence>
<dbReference type="Gene3D" id="1.20.120.330">
    <property type="entry name" value="Nucleotidyltransferases domain 2"/>
    <property type="match status" value="1"/>
</dbReference>
<feature type="compositionally biased region" description="Polar residues" evidence="2">
    <location>
        <begin position="786"/>
        <end position="803"/>
    </location>
</feature>
<feature type="region of interest" description="Disordered" evidence="2">
    <location>
        <begin position="27"/>
        <end position="66"/>
    </location>
</feature>
<dbReference type="EMBL" id="LQZC01000011">
    <property type="protein sequence ID" value="KXU07248.1"/>
    <property type="molecule type" value="Genomic_DNA"/>
</dbReference>
<keyword evidence="3" id="KW-1133">Transmembrane helix</keyword>
<name>A0A139QXK7_STROR</name>
<sequence>MFKKMLSAFSISAVALSIFFTKGVKADQVRENSTPSGEKTSSQREEKQSPVSNVTQGEVDAAKADLDRVNRVVSEAQRDVEEARQSTATAKDELKIAQQNVDVAKESVEAAPTALKEAQSDLATKLDEEKKADANLLSSKTELEEAQSQVDHQAQSLVAAKEKEKGEAEKATQAQQDVDVAQSTLTESTSDADKNLEQAKTKVAASQIAVDKAQQGVEKANQSDEERQKKLAEATANKSKADDAVLTSKQAFDDASAKAEKTQSALESAKATLSAAKYTGASVTSNTKNTFYMTPEYIAALKQLADPNTPQSQISQIEATLTAVNDKAKSFNNYVADPNDSKTLIDTNNIPYDVRLEISQFTAELINQIRSQMGTGEVVVTPSALEFADKVAREYKNDNWSWDLMNRYHHDAWGINRVAREYGLVTTSSEQEQQGIQYYENAYIWKANTSQMSVADMKRDIYFSLVEFMYNGYEWVHAKSISGLNTGSQKNYLGVDFSMENDITVSHFTMVSEDQVKYASKNNFDATPIGGKSGEANQEKLEQAQTAFDVAQAANNQAQADKENAKTVYEQAQLAATQAQTAFDEVTQTPLGLEQAKQALEEAKNQLEADKEALRLAQTIANNVEREKDDKVKALSKARDSLSIAQKNLTAAQADVSKEEALLKDATSTLADAIEKRDTAQEQLAKAQTAVIEAKSKVSNLVQAEEQLSKAEEVLEAAKQKVKAKEAAQLAAIEQLSNLQTAQAATQVNYNRLVTKLKMQEKQQADDYYREILDQTEMNLAKQDQRLQTNSEPPTPKSSQILLNTPKQVQDIKQISTEKSAKELSMISNAGHLPSTGSRISLWIQLSGIVLIYTSFRLLIWEKKDRQ</sequence>